<keyword evidence="4" id="KW-1185">Reference proteome</keyword>
<feature type="chain" id="PRO_5043122750" evidence="1">
    <location>
        <begin position="19"/>
        <end position="182"/>
    </location>
</feature>
<reference evidence="5" key="1">
    <citation type="submission" date="2017-02" db="UniProtKB">
        <authorList>
            <consortium name="WormBaseParasite"/>
        </authorList>
    </citation>
    <scope>IDENTIFICATION</scope>
</reference>
<dbReference type="Proteomes" id="UP000274131">
    <property type="component" value="Unassembled WGS sequence"/>
</dbReference>
<dbReference type="WBParaSite" id="EVEC_0000727301-mRNA-1">
    <property type="protein sequence ID" value="EVEC_0000727301-mRNA-1"/>
    <property type="gene ID" value="EVEC_0000727301"/>
</dbReference>
<sequence>MLHFLMGAMFFFVGVTLAQVEREKPLEAFKWSRWVYAEVADKLMWFINTVVKLAEERTIDCTSPDLLPDQCKLVAKGAKIFRDPAKYQCRHEPMPKREWNHLANNSTYRVACPIGCEPNADLSVLVKTPRNNPLCQKYYTYGKYRDENENEWYLWFTAPCKTNVTTWCRFQDRYDAFERKRE</sequence>
<accession>A0A0N4V9Z4</accession>
<organism evidence="5">
    <name type="scientific">Enterobius vermicularis</name>
    <name type="common">Human pinworm</name>
    <dbReference type="NCBI Taxonomy" id="51028"/>
    <lineage>
        <taxon>Eukaryota</taxon>
        <taxon>Metazoa</taxon>
        <taxon>Ecdysozoa</taxon>
        <taxon>Nematoda</taxon>
        <taxon>Chromadorea</taxon>
        <taxon>Rhabditida</taxon>
        <taxon>Spirurina</taxon>
        <taxon>Oxyuridomorpha</taxon>
        <taxon>Oxyuroidea</taxon>
        <taxon>Oxyuridae</taxon>
        <taxon>Enterobius</taxon>
    </lineage>
</organism>
<dbReference type="PANTHER" id="PTHR34493">
    <property type="entry name" value="PROTEIN CBG13422-RELATED"/>
    <property type="match status" value="1"/>
</dbReference>
<proteinExistence type="predicted"/>
<evidence type="ECO:0000256" key="1">
    <source>
        <dbReference type="SAM" id="SignalP"/>
    </source>
</evidence>
<evidence type="ECO:0000313" key="4">
    <source>
        <dbReference type="Proteomes" id="UP000274131"/>
    </source>
</evidence>
<dbReference type="AlphaFoldDB" id="A0A0N4V9Z4"/>
<dbReference type="OrthoDB" id="5837780at2759"/>
<dbReference type="InterPro" id="IPR056710">
    <property type="entry name" value="DUF7808"/>
</dbReference>
<name>A0A0N4V9Z4_ENTVE</name>
<feature type="domain" description="DUF7808" evidence="2">
    <location>
        <begin position="56"/>
        <end position="179"/>
    </location>
</feature>
<dbReference type="PANTHER" id="PTHR34493:SF6">
    <property type="entry name" value="DUF4789 DOMAIN-CONTAINING PROTEIN-RELATED"/>
    <property type="match status" value="1"/>
</dbReference>
<protein>
    <submittedName>
        <fullName evidence="5">Secreted protein</fullName>
    </submittedName>
</protein>
<keyword evidence="1" id="KW-0732">Signal</keyword>
<evidence type="ECO:0000313" key="5">
    <source>
        <dbReference type="WBParaSite" id="EVEC_0000727301-mRNA-1"/>
    </source>
</evidence>
<gene>
    <name evidence="3" type="ORF">EVEC_LOCUS6794</name>
</gene>
<dbReference type="STRING" id="51028.A0A0N4V9Z4"/>
<dbReference type="Pfam" id="PF25096">
    <property type="entry name" value="DUF7808"/>
    <property type="match status" value="1"/>
</dbReference>
<dbReference type="EMBL" id="UXUI01008653">
    <property type="protein sequence ID" value="VDD92043.1"/>
    <property type="molecule type" value="Genomic_DNA"/>
</dbReference>
<evidence type="ECO:0000259" key="2">
    <source>
        <dbReference type="Pfam" id="PF25096"/>
    </source>
</evidence>
<feature type="signal peptide" evidence="1">
    <location>
        <begin position="1"/>
        <end position="18"/>
    </location>
</feature>
<evidence type="ECO:0000313" key="3">
    <source>
        <dbReference type="EMBL" id="VDD92043.1"/>
    </source>
</evidence>
<reference evidence="3 4" key="2">
    <citation type="submission" date="2018-10" db="EMBL/GenBank/DDBJ databases">
        <authorList>
            <consortium name="Pathogen Informatics"/>
        </authorList>
    </citation>
    <scope>NUCLEOTIDE SEQUENCE [LARGE SCALE GENOMIC DNA]</scope>
</reference>